<dbReference type="Gene3D" id="3.40.50.300">
    <property type="entry name" value="P-loop containing nucleotide triphosphate hydrolases"/>
    <property type="match status" value="1"/>
</dbReference>
<comment type="subcellular location">
    <subcellularLocation>
        <location evidence="1">Cell inner membrane</location>
        <topology evidence="1">Multi-pass membrane protein</topology>
    </subcellularLocation>
</comment>
<evidence type="ECO:0000256" key="6">
    <source>
        <dbReference type="ARBA" id="ARBA00022475"/>
    </source>
</evidence>
<keyword evidence="6" id="KW-1003">Cell membrane</keyword>
<name>A0A556CQU3_BREAU</name>
<dbReference type="PANTHER" id="PTHR32309:SF13">
    <property type="entry name" value="FERRIC ENTEROBACTIN TRANSPORT PROTEIN FEPE"/>
    <property type="match status" value="1"/>
</dbReference>
<evidence type="ECO:0000256" key="5">
    <source>
        <dbReference type="ARBA" id="ARBA00011903"/>
    </source>
</evidence>
<dbReference type="EMBL" id="VLTK01000001">
    <property type="protein sequence ID" value="TSI19794.1"/>
    <property type="molecule type" value="Genomic_DNA"/>
</dbReference>
<keyword evidence="15" id="KW-0829">Tyrosine-protein kinase</keyword>
<dbReference type="GO" id="GO:0004715">
    <property type="term" value="F:non-membrane spanning protein tyrosine kinase activity"/>
    <property type="evidence" value="ECO:0007669"/>
    <property type="project" value="UniProtKB-EC"/>
</dbReference>
<evidence type="ECO:0000256" key="4">
    <source>
        <dbReference type="ARBA" id="ARBA00008883"/>
    </source>
</evidence>
<comment type="similarity">
    <text evidence="4">Belongs to the etk/wzc family.</text>
</comment>
<dbReference type="GO" id="GO:0005524">
    <property type="term" value="F:ATP binding"/>
    <property type="evidence" value="ECO:0007669"/>
    <property type="project" value="UniProtKB-KW"/>
</dbReference>
<dbReference type="EC" id="2.7.10.2" evidence="5"/>
<evidence type="ECO:0000256" key="15">
    <source>
        <dbReference type="ARBA" id="ARBA00023137"/>
    </source>
</evidence>
<reference evidence="21 22" key="1">
    <citation type="submission" date="2019-07" db="EMBL/GenBank/DDBJ databases">
        <title>Draft genome sequence of Brevibacterium aurantiacum XU54 isolated from Xinjiang China.</title>
        <authorList>
            <person name="Xu X."/>
        </authorList>
    </citation>
    <scope>NUCLEOTIDE SEQUENCE [LARGE SCALE GENOMIC DNA]</scope>
    <source>
        <strain evidence="21 22">XU54</strain>
    </source>
</reference>
<keyword evidence="7" id="KW-0997">Cell inner membrane</keyword>
<accession>A0A556CQU3</accession>
<evidence type="ECO:0000256" key="11">
    <source>
        <dbReference type="ARBA" id="ARBA00022777"/>
    </source>
</evidence>
<feature type="transmembrane region" description="Helical" evidence="18">
    <location>
        <begin position="172"/>
        <end position="194"/>
    </location>
</feature>
<keyword evidence="10" id="KW-0547">Nucleotide-binding</keyword>
<dbReference type="Proteomes" id="UP000316406">
    <property type="component" value="Unassembled WGS sequence"/>
</dbReference>
<dbReference type="InterPro" id="IPR027417">
    <property type="entry name" value="P-loop_NTPase"/>
</dbReference>
<feature type="domain" description="AAA" evidence="20">
    <location>
        <begin position="274"/>
        <end position="415"/>
    </location>
</feature>
<comment type="similarity">
    <text evidence="2">Belongs to the CpsC/CapA family.</text>
</comment>
<protein>
    <recommendedName>
        <fullName evidence="5">non-specific protein-tyrosine kinase</fullName>
        <ecNumber evidence="5">2.7.10.2</ecNumber>
    </recommendedName>
</protein>
<evidence type="ECO:0000256" key="17">
    <source>
        <dbReference type="SAM" id="MobiDB-lite"/>
    </source>
</evidence>
<dbReference type="RefSeq" id="WP_143920933.1">
    <property type="nucleotide sequence ID" value="NZ_VLTK01000001.1"/>
</dbReference>
<organism evidence="21 22">
    <name type="scientific">Brevibacterium aurantiacum</name>
    <dbReference type="NCBI Taxonomy" id="273384"/>
    <lineage>
        <taxon>Bacteria</taxon>
        <taxon>Bacillati</taxon>
        <taxon>Actinomycetota</taxon>
        <taxon>Actinomycetes</taxon>
        <taxon>Micrococcales</taxon>
        <taxon>Brevibacteriaceae</taxon>
        <taxon>Brevibacterium</taxon>
    </lineage>
</organism>
<feature type="region of interest" description="Disordered" evidence="17">
    <location>
        <begin position="447"/>
        <end position="550"/>
    </location>
</feature>
<feature type="domain" description="Polysaccharide chain length determinant N-terminal" evidence="19">
    <location>
        <begin position="2"/>
        <end position="89"/>
    </location>
</feature>
<dbReference type="InterPro" id="IPR003856">
    <property type="entry name" value="LPS_length_determ_N"/>
</dbReference>
<evidence type="ECO:0000256" key="8">
    <source>
        <dbReference type="ARBA" id="ARBA00022679"/>
    </source>
</evidence>
<evidence type="ECO:0000313" key="21">
    <source>
        <dbReference type="EMBL" id="TSI19794.1"/>
    </source>
</evidence>
<evidence type="ECO:0000256" key="10">
    <source>
        <dbReference type="ARBA" id="ARBA00022741"/>
    </source>
</evidence>
<keyword evidence="12" id="KW-0067">ATP-binding</keyword>
<keyword evidence="8 21" id="KW-0808">Transferase</keyword>
<dbReference type="Pfam" id="PF13614">
    <property type="entry name" value="AAA_31"/>
    <property type="match status" value="1"/>
</dbReference>
<keyword evidence="11 21" id="KW-0418">Kinase</keyword>
<comment type="similarity">
    <text evidence="3">Belongs to the CpsD/CapB family.</text>
</comment>
<dbReference type="SUPFAM" id="SSF52540">
    <property type="entry name" value="P-loop containing nucleoside triphosphate hydrolases"/>
    <property type="match status" value="1"/>
</dbReference>
<comment type="catalytic activity">
    <reaction evidence="16">
        <text>L-tyrosyl-[protein] + ATP = O-phospho-L-tyrosyl-[protein] + ADP + H(+)</text>
        <dbReference type="Rhea" id="RHEA:10596"/>
        <dbReference type="Rhea" id="RHEA-COMP:10136"/>
        <dbReference type="Rhea" id="RHEA-COMP:20101"/>
        <dbReference type="ChEBI" id="CHEBI:15378"/>
        <dbReference type="ChEBI" id="CHEBI:30616"/>
        <dbReference type="ChEBI" id="CHEBI:46858"/>
        <dbReference type="ChEBI" id="CHEBI:61978"/>
        <dbReference type="ChEBI" id="CHEBI:456216"/>
        <dbReference type="EC" id="2.7.10.2"/>
    </reaction>
</comment>
<keyword evidence="9 18" id="KW-0812">Transmembrane</keyword>
<evidence type="ECO:0000259" key="20">
    <source>
        <dbReference type="Pfam" id="PF13614"/>
    </source>
</evidence>
<dbReference type="InterPro" id="IPR005702">
    <property type="entry name" value="Wzc-like_C"/>
</dbReference>
<feature type="transmembrane region" description="Helical" evidence="18">
    <location>
        <begin position="14"/>
        <end position="35"/>
    </location>
</feature>
<dbReference type="OrthoDB" id="9812433at2"/>
<dbReference type="NCBIfam" id="TIGR01007">
    <property type="entry name" value="eps_fam"/>
    <property type="match status" value="1"/>
</dbReference>
<evidence type="ECO:0000313" key="22">
    <source>
        <dbReference type="Proteomes" id="UP000316406"/>
    </source>
</evidence>
<evidence type="ECO:0000256" key="12">
    <source>
        <dbReference type="ARBA" id="ARBA00022840"/>
    </source>
</evidence>
<feature type="compositionally biased region" description="Low complexity" evidence="17">
    <location>
        <begin position="530"/>
        <end position="544"/>
    </location>
</feature>
<gene>
    <name evidence="21" type="ORF">FO013_02290</name>
</gene>
<evidence type="ECO:0000256" key="7">
    <source>
        <dbReference type="ARBA" id="ARBA00022519"/>
    </source>
</evidence>
<evidence type="ECO:0000256" key="1">
    <source>
        <dbReference type="ARBA" id="ARBA00004429"/>
    </source>
</evidence>
<evidence type="ECO:0000256" key="14">
    <source>
        <dbReference type="ARBA" id="ARBA00023136"/>
    </source>
</evidence>
<dbReference type="CDD" id="cd05387">
    <property type="entry name" value="BY-kinase"/>
    <property type="match status" value="1"/>
</dbReference>
<comment type="caution">
    <text evidence="21">The sequence shown here is derived from an EMBL/GenBank/DDBJ whole genome shotgun (WGS) entry which is preliminary data.</text>
</comment>
<sequence length="550" mass="58138">MSIIDFLRIVRKNIVLLIVMIAAGGLGGVGVYLLLPDEYTSQAELFVTTVEASNPDQKQIASAFVQERLRTYVDLADSRLVLEPVIRDLDLKISPEKLAEYVSASSDHGTVLLTVSATATTPGGAARVSEAVADSLTTTITDLESRHGKAQSGIRLAVANDASVPSTGSGPAQWLCAAIGIFLGAALGIAIVLFRSAVDSKIRDITGVREVTAAPILASVPVRNESSAHPEPTAIHQDSPYAEAIRRLRANLRFARVEDSNNVIEVTSSVPSEGKTSISVNLAISLAQSGQRVVLVDVDLRQPAVADRLGLENSAGLTTALLGTADVHDLLQPWGQDELYVLTAGDRVSNPVELIDSRSMSKLMTVLRNDFDTVILDCPPVLPVADGLLLAKIAGRIIHVIAVNETSRNELEEALNDLSVVKTPLSLVVNKVPLGHADLTGYTKTYSARQSSAGLPPTSGHGRTSSGAEPAFAKGMEPIGWLPGELSADQSTRTPRVWPGSRTRRRALRTGGLGRLTARSDRPTGELDQAAAGTADATKTTGAGERTAEQ</sequence>
<evidence type="ECO:0000256" key="13">
    <source>
        <dbReference type="ARBA" id="ARBA00022989"/>
    </source>
</evidence>
<proteinExistence type="inferred from homology"/>
<evidence type="ECO:0000256" key="2">
    <source>
        <dbReference type="ARBA" id="ARBA00006683"/>
    </source>
</evidence>
<keyword evidence="22" id="KW-1185">Reference proteome</keyword>
<keyword evidence="14 18" id="KW-0472">Membrane</keyword>
<evidence type="ECO:0000256" key="9">
    <source>
        <dbReference type="ARBA" id="ARBA00022692"/>
    </source>
</evidence>
<evidence type="ECO:0000259" key="19">
    <source>
        <dbReference type="Pfam" id="PF02706"/>
    </source>
</evidence>
<evidence type="ECO:0000256" key="18">
    <source>
        <dbReference type="SAM" id="Phobius"/>
    </source>
</evidence>
<dbReference type="InterPro" id="IPR025669">
    <property type="entry name" value="AAA_dom"/>
</dbReference>
<evidence type="ECO:0000256" key="3">
    <source>
        <dbReference type="ARBA" id="ARBA00007316"/>
    </source>
</evidence>
<evidence type="ECO:0000256" key="16">
    <source>
        <dbReference type="ARBA" id="ARBA00051245"/>
    </source>
</evidence>
<dbReference type="AlphaFoldDB" id="A0A556CQU3"/>
<keyword evidence="13 18" id="KW-1133">Transmembrane helix</keyword>
<dbReference type="InterPro" id="IPR050445">
    <property type="entry name" value="Bact_polysacc_biosynth/exp"/>
</dbReference>
<dbReference type="Pfam" id="PF02706">
    <property type="entry name" value="Wzz"/>
    <property type="match status" value="1"/>
</dbReference>
<dbReference type="PANTHER" id="PTHR32309">
    <property type="entry name" value="TYROSINE-PROTEIN KINASE"/>
    <property type="match status" value="1"/>
</dbReference>
<dbReference type="GO" id="GO:0005886">
    <property type="term" value="C:plasma membrane"/>
    <property type="evidence" value="ECO:0007669"/>
    <property type="project" value="UniProtKB-SubCell"/>
</dbReference>